<gene>
    <name evidence="1" type="ORF">GCM10017559_05320</name>
</gene>
<keyword evidence="2" id="KW-1185">Reference proteome</keyword>
<dbReference type="PANTHER" id="PTHR38479:SF2">
    <property type="entry name" value="WINGED HELIX DNA-BINDING DOMAIN-CONTAINING PROTEIN"/>
    <property type="match status" value="1"/>
</dbReference>
<name>A0ABN3XST4_9ACTN</name>
<dbReference type="Proteomes" id="UP001499930">
    <property type="component" value="Unassembled WGS sequence"/>
</dbReference>
<evidence type="ECO:0000313" key="2">
    <source>
        <dbReference type="Proteomes" id="UP001499930"/>
    </source>
</evidence>
<sequence>MNSLTWDQVHARRLARHHLVKPVSGDLRKPVRDVCGIQSQVAAAAELAIGSRVKDATQEQVRAELYDKKRLIKTYSLRGTLHVHAADELALWMAAMRWKPYWRAKGSWHAHHGLTAKQGEAFVDAVREALDGECLTREELAKEVSGRVGAWAKDKLTSNWGELLRPVAYLGVLCFGPVRGAKVTYVRPDRWAGLKVEAKDQPDPEESAMEIVRRYLRAYGPATHQDLARWFALRPPEAREALESLGDEVAQVEVEGRKAYVLASDEGRWPSDRNCLRLLPQYEAYVLGSGPKEVVVPKDTAARVFEHGRGKYEGAVAHQIMLVDGVVAGMWERKEKGGRLEVKVESFVELGSGRTKELEREVERVGRFYGTEAVLTTGKLTAKKR</sequence>
<dbReference type="EMBL" id="BAAAWD010000003">
    <property type="protein sequence ID" value="GAA2988399.1"/>
    <property type="molecule type" value="Genomic_DNA"/>
</dbReference>
<comment type="caution">
    <text evidence="1">The sequence shown here is derived from an EMBL/GenBank/DDBJ whole genome shotgun (WGS) entry which is preliminary data.</text>
</comment>
<keyword evidence="1" id="KW-0238">DNA-binding</keyword>
<accession>A0ABN3XST4</accession>
<organism evidence="1 2">
    <name type="scientific">Streptosporangium longisporum</name>
    <dbReference type="NCBI Taxonomy" id="46187"/>
    <lineage>
        <taxon>Bacteria</taxon>
        <taxon>Bacillati</taxon>
        <taxon>Actinomycetota</taxon>
        <taxon>Actinomycetes</taxon>
        <taxon>Streptosporangiales</taxon>
        <taxon>Streptosporangiaceae</taxon>
        <taxon>Streptosporangium</taxon>
    </lineage>
</organism>
<dbReference type="GO" id="GO:0003677">
    <property type="term" value="F:DNA binding"/>
    <property type="evidence" value="ECO:0007669"/>
    <property type="project" value="UniProtKB-KW"/>
</dbReference>
<dbReference type="InterPro" id="IPR009351">
    <property type="entry name" value="AlkZ-like"/>
</dbReference>
<dbReference type="Pfam" id="PF06224">
    <property type="entry name" value="AlkZ-like"/>
    <property type="match status" value="1"/>
</dbReference>
<reference evidence="1 2" key="1">
    <citation type="journal article" date="2019" name="Int. J. Syst. Evol. Microbiol.">
        <title>The Global Catalogue of Microorganisms (GCM) 10K type strain sequencing project: providing services to taxonomists for standard genome sequencing and annotation.</title>
        <authorList>
            <consortium name="The Broad Institute Genomics Platform"/>
            <consortium name="The Broad Institute Genome Sequencing Center for Infectious Disease"/>
            <person name="Wu L."/>
            <person name="Ma J."/>
        </authorList>
    </citation>
    <scope>NUCLEOTIDE SEQUENCE [LARGE SCALE GENOMIC DNA]</scope>
    <source>
        <strain evidence="1 2">JCM 3106</strain>
    </source>
</reference>
<evidence type="ECO:0000313" key="1">
    <source>
        <dbReference type="EMBL" id="GAA2988399.1"/>
    </source>
</evidence>
<dbReference type="PANTHER" id="PTHR38479">
    <property type="entry name" value="LMO0824 PROTEIN"/>
    <property type="match status" value="1"/>
</dbReference>
<protein>
    <submittedName>
        <fullName evidence="1">Winged helix DNA-binding domain-containing protein</fullName>
    </submittedName>
</protein>
<proteinExistence type="predicted"/>
<dbReference type="RefSeq" id="WP_344887659.1">
    <property type="nucleotide sequence ID" value="NZ_BAAAWD010000003.1"/>
</dbReference>